<dbReference type="InterPro" id="IPR037191">
    <property type="entry name" value="VPS9_dom_sf"/>
</dbReference>
<dbReference type="Pfam" id="PF02204">
    <property type="entry name" value="VPS9"/>
    <property type="match status" value="1"/>
</dbReference>
<gene>
    <name evidence="2" type="ORF">SteCoe_7</name>
</gene>
<dbReference type="Gene3D" id="1.20.1050.80">
    <property type="entry name" value="VPS9 domain"/>
    <property type="match status" value="1"/>
</dbReference>
<dbReference type="Proteomes" id="UP000187209">
    <property type="component" value="Unassembled WGS sequence"/>
</dbReference>
<proteinExistence type="predicted"/>
<dbReference type="AlphaFoldDB" id="A0A1R2D4W7"/>
<name>A0A1R2D4W7_9CILI</name>
<evidence type="ECO:0000313" key="3">
    <source>
        <dbReference type="Proteomes" id="UP000187209"/>
    </source>
</evidence>
<comment type="caution">
    <text evidence="2">The sequence shown here is derived from an EMBL/GenBank/DDBJ whole genome shotgun (WGS) entry which is preliminary data.</text>
</comment>
<keyword evidence="3" id="KW-1185">Reference proteome</keyword>
<evidence type="ECO:0000259" key="1">
    <source>
        <dbReference type="PROSITE" id="PS51205"/>
    </source>
</evidence>
<dbReference type="EMBL" id="MPUH01000001">
    <property type="protein sequence ID" value="OMJ96283.1"/>
    <property type="molecule type" value="Genomic_DNA"/>
</dbReference>
<sequence>MAFQEMVDPDIKDSVEEAKKHRSSDVTAGNSLILRTESGLTDNIEQFLPSFARDLPFSFPTTEIFDIFALSATKKRFQIIEKTSTMATAVYKERYSFKNLLLCCLPPEQRQKTILSAVRMVININEISCKRVVTIKGIYGYPQVIMPLISDFQTRLDLTLNSSPSAQKKDTYENLVNDEEETVVTCKHESSSYYQFHKILSSENYTLGKSISAFIQSFSEQYRNPEESVTMLPLPLDSIKETVEHAVEALFTHYNYGRANSERMMVFCRPAVEKYVYSKISHVLLPIYAAKAMSTDEEIHRKRLLLGSCSTGEIFTKLTIAEDFIIEDDYSEACEIYDRVEELKSPIEKINCYLNMISLMKAAIIDFSKGKVEISRTQDEVKLISYVIIKSNVKNPSAEIELIKDYLGFKLGADTKGIVNINAAINYIISDLIV</sequence>
<dbReference type="PROSITE" id="PS51205">
    <property type="entry name" value="VPS9"/>
    <property type="match status" value="1"/>
</dbReference>
<organism evidence="2 3">
    <name type="scientific">Stentor coeruleus</name>
    <dbReference type="NCBI Taxonomy" id="5963"/>
    <lineage>
        <taxon>Eukaryota</taxon>
        <taxon>Sar</taxon>
        <taxon>Alveolata</taxon>
        <taxon>Ciliophora</taxon>
        <taxon>Postciliodesmatophora</taxon>
        <taxon>Heterotrichea</taxon>
        <taxon>Heterotrichida</taxon>
        <taxon>Stentoridae</taxon>
        <taxon>Stentor</taxon>
    </lineage>
</organism>
<evidence type="ECO:0000313" key="2">
    <source>
        <dbReference type="EMBL" id="OMJ96283.1"/>
    </source>
</evidence>
<dbReference type="OrthoDB" id="311766at2759"/>
<accession>A0A1R2D4W7</accession>
<protein>
    <recommendedName>
        <fullName evidence="1">VPS9 domain-containing protein</fullName>
    </recommendedName>
</protein>
<reference evidence="2 3" key="1">
    <citation type="submission" date="2016-11" db="EMBL/GenBank/DDBJ databases">
        <title>The macronuclear genome of Stentor coeruleus: a giant cell with tiny introns.</title>
        <authorList>
            <person name="Slabodnick M."/>
            <person name="Ruby J.G."/>
            <person name="Reiff S.B."/>
            <person name="Swart E.C."/>
            <person name="Gosai S."/>
            <person name="Prabakaran S."/>
            <person name="Witkowska E."/>
            <person name="Larue G.E."/>
            <person name="Fisher S."/>
            <person name="Freeman R.M."/>
            <person name="Gunawardena J."/>
            <person name="Chu W."/>
            <person name="Stover N.A."/>
            <person name="Gregory B.D."/>
            <person name="Nowacki M."/>
            <person name="Derisi J."/>
            <person name="Roy S.W."/>
            <person name="Marshall W.F."/>
            <person name="Sood P."/>
        </authorList>
    </citation>
    <scope>NUCLEOTIDE SEQUENCE [LARGE SCALE GENOMIC DNA]</scope>
    <source>
        <strain evidence="2">WM001</strain>
    </source>
</reference>
<feature type="domain" description="VPS9" evidence="1">
    <location>
        <begin position="293"/>
        <end position="434"/>
    </location>
</feature>
<dbReference type="SUPFAM" id="SSF109993">
    <property type="entry name" value="VPS9 domain"/>
    <property type="match status" value="1"/>
</dbReference>
<dbReference type="InterPro" id="IPR003123">
    <property type="entry name" value="VPS9"/>
</dbReference>